<evidence type="ECO:0000313" key="2">
    <source>
        <dbReference type="Proteomes" id="UP000187059"/>
    </source>
</evidence>
<evidence type="ECO:0000313" key="1">
    <source>
        <dbReference type="EMBL" id="APZ54204.1"/>
    </source>
</evidence>
<dbReference type="AlphaFoldDB" id="A0A1P8UXS8"/>
<organism evidence="1 2">
    <name type="scientific">Salipiger abyssi</name>
    <dbReference type="NCBI Taxonomy" id="1250539"/>
    <lineage>
        <taxon>Bacteria</taxon>
        <taxon>Pseudomonadati</taxon>
        <taxon>Pseudomonadota</taxon>
        <taxon>Alphaproteobacteria</taxon>
        <taxon>Rhodobacterales</taxon>
        <taxon>Roseobacteraceae</taxon>
        <taxon>Salipiger</taxon>
    </lineage>
</organism>
<proteinExistence type="predicted"/>
<gene>
    <name evidence="1" type="ORF">Ga0080574_TMP3870</name>
</gene>
<dbReference type="KEGG" id="paby:Ga0080574_TMP3870"/>
<keyword evidence="2" id="KW-1185">Reference proteome</keyword>
<name>A0A1P8UXS8_9RHOB</name>
<accession>A0A1P8UXS8</accession>
<dbReference type="EMBL" id="CP015093">
    <property type="protein sequence ID" value="APZ54204.1"/>
    <property type="molecule type" value="Genomic_DNA"/>
</dbReference>
<dbReference type="Proteomes" id="UP000187059">
    <property type="component" value="Chromosome"/>
</dbReference>
<protein>
    <submittedName>
        <fullName evidence="1">Uncharacterized protein</fullName>
    </submittedName>
</protein>
<reference evidence="1 2" key="1">
    <citation type="submission" date="2016-04" db="EMBL/GenBank/DDBJ databases">
        <title>Deep-sea bacteria in the southern Pacific.</title>
        <authorList>
            <person name="Tang K."/>
        </authorList>
    </citation>
    <scope>NUCLEOTIDE SEQUENCE [LARGE SCALE GENOMIC DNA]</scope>
    <source>
        <strain evidence="1 2">JLT2014</strain>
    </source>
</reference>
<sequence length="114" mass="12438">MQRVVARGIAMIPPDGEVLEHWPRFTIRAREHAVNTCREVGRQPKPTVATVNNPAHLEGLGHADTCREVHEAGQKDLAIPVRRNGLHHAGRIGCRSSAAIGRRHDAPVLEIGGL</sequence>